<dbReference type="PANTHER" id="PTHR21301:SF10">
    <property type="entry name" value="REVERSE TRANSCRIPTASE DOMAIN-CONTAINING PROTEIN"/>
    <property type="match status" value="1"/>
</dbReference>
<dbReference type="InterPro" id="IPR058912">
    <property type="entry name" value="HTH_animal"/>
</dbReference>
<accession>A0A8D9FI43</accession>
<dbReference type="AlphaFoldDB" id="A0A8D9FI43"/>
<evidence type="ECO:0000259" key="1">
    <source>
        <dbReference type="PROSITE" id="PS50878"/>
    </source>
</evidence>
<dbReference type="Pfam" id="PF26215">
    <property type="entry name" value="HTH_animal"/>
    <property type="match status" value="1"/>
</dbReference>
<reference evidence="2" key="1">
    <citation type="submission" date="2021-05" db="EMBL/GenBank/DDBJ databases">
        <authorList>
            <person name="Alioto T."/>
            <person name="Alioto T."/>
            <person name="Gomez Garrido J."/>
        </authorList>
    </citation>
    <scope>NUCLEOTIDE SEQUENCE</scope>
</reference>
<evidence type="ECO:0000313" key="2">
    <source>
        <dbReference type="EMBL" id="CAG6791713.1"/>
    </source>
</evidence>
<dbReference type="CDD" id="cd00304">
    <property type="entry name" value="RT_like"/>
    <property type="match status" value="1"/>
</dbReference>
<dbReference type="PROSITE" id="PS50878">
    <property type="entry name" value="RT_POL"/>
    <property type="match status" value="1"/>
</dbReference>
<feature type="domain" description="Reverse transcriptase" evidence="1">
    <location>
        <begin position="330"/>
        <end position="580"/>
    </location>
</feature>
<organism evidence="2">
    <name type="scientific">Cacopsylla melanoneura</name>
    <dbReference type="NCBI Taxonomy" id="428564"/>
    <lineage>
        <taxon>Eukaryota</taxon>
        <taxon>Metazoa</taxon>
        <taxon>Ecdysozoa</taxon>
        <taxon>Arthropoda</taxon>
        <taxon>Hexapoda</taxon>
        <taxon>Insecta</taxon>
        <taxon>Pterygota</taxon>
        <taxon>Neoptera</taxon>
        <taxon>Paraneoptera</taxon>
        <taxon>Hemiptera</taxon>
        <taxon>Sternorrhyncha</taxon>
        <taxon>Psylloidea</taxon>
        <taxon>Psyllidae</taxon>
        <taxon>Psyllinae</taxon>
        <taxon>Cacopsylla</taxon>
    </lineage>
</organism>
<dbReference type="Pfam" id="PF00078">
    <property type="entry name" value="RVT_1"/>
    <property type="match status" value="1"/>
</dbReference>
<name>A0A8D9FI43_9HEMI</name>
<dbReference type="InterPro" id="IPR000477">
    <property type="entry name" value="RT_dom"/>
</dbReference>
<sequence length="822" mass="96585">MTSNSTLFYIIENQRNTFQNIRYHYGNETLCEVRKYESLRLKLASITNSLTYLCKCRQYNLTPRGLKVSWHGDCFNKEIILQSTERKLLTNLINFNHYKKYHLTKEIQMFERNLSRNIEFSLWSEVLMFVNRKYNAIFTKTKQCQIRKFENLHKKETQRVLPTSFPTIEIEQNSDNFDSKRLVNISSKQLTKEQENILQKGMKFSVTLKNVPKLDIISEVEKGIRHLPDEDKFPIQHEVSKILSQKKIRKRNITKKEENLLKSLRNDKSIRVTTADKGNATVVMNQAEYHDKMCTILTGEEYQRIDKDLTQQLEGKIYRTLKKHSQMIDDKKRRKLTAHNTIAPRAYGKPKIHKENIPLRIIINTRDSPTYDLSKYLKSFLKKIKSGENSVKNTPEFIRYIQGVQINENDMLASIDVVNMFTTVPVEKTLTIVRQKLSDAVDLELPVNTIMELLTLCVTTTYFTYGEEYYEQKEGFPMGGPLSPDMCDIFMEDLETKAFAIMKPKAYKRYVDDGFLVWSDGVDALTTFVEMMNIFEEKVKFTLETEKDKKLAFLDVLLDHSNESLKTNIYKKDTNSGIYLNFESNHAQHLKLNIIKNEKKRIEQLCNNNVEKEKAEVFALLKNNDYPENLINKVWQEDFRRPDRRQEIPNIAHVTIPYVKGISEHIQRVCKKHNIRTSFRTVNQLRSLCTAKDNINSDKKKNVIYEIKCDQCDEKYVGETSAWLEKRISQHKNNLRTMNQNSLLVLHKEQKNHSINVSDVKCIGQEKDWYKRKFKEAAIMKYQYNNKTISDPSVHIKKIYDKHLKPIFKKEPPPSTSDSTPT</sequence>
<protein>
    <recommendedName>
        <fullName evidence="1">Reverse transcriptase domain-containing protein</fullName>
    </recommendedName>
</protein>
<dbReference type="EMBL" id="HBUF01677618">
    <property type="protein sequence ID" value="CAG6791713.1"/>
    <property type="molecule type" value="Transcribed_RNA"/>
</dbReference>
<proteinExistence type="predicted"/>
<dbReference type="PANTHER" id="PTHR21301">
    <property type="entry name" value="REVERSE TRANSCRIPTASE"/>
    <property type="match status" value="1"/>
</dbReference>